<feature type="region of interest" description="Disordered" evidence="6">
    <location>
        <begin position="249"/>
        <end position="335"/>
    </location>
</feature>
<keyword evidence="9" id="KW-1185">Reference proteome</keyword>
<name>A0A267E0H9_9PLAT</name>
<dbReference type="Pfam" id="PF05806">
    <property type="entry name" value="Noggin"/>
    <property type="match status" value="1"/>
</dbReference>
<evidence type="ECO:0000256" key="6">
    <source>
        <dbReference type="SAM" id="MobiDB-lite"/>
    </source>
</evidence>
<sequence length="373" mass="42272">MAAVSGCSSMLLLLLLVAAVVVPHQPVSAQLQNPDYSGKASVRLSTLYDKKDEPVDKSWPPAGGAEFAQIDVTVMGKKVSGAAVNMEPQINQMKPRKLRKVLDGKLDPNWVSIDRPRQADAAAVGNDTASSTVSSQEHLQPPQSAPDSKLLAHLERIHLRTMRDELGQIVTFDDKTVRLFKSWLMKQAACPVEYLWEDLGALFWPRWIRRGVCSSLSSCSWPPGMKCRKSGQKELKVLRWVCNDKASMDDAQDPRRGSRRRSAHRGVSREERRRRRQRRRGKRRQRRPRRDGRAAAATGAGSAASSSRRGSASAGSRRLPEGWQARKSRRREGLRERRRRRLIMRLSKTVGDYFCYWRQINYYVTDRCACMCS</sequence>
<dbReference type="STRING" id="282301.A0A267E0H9"/>
<evidence type="ECO:0000256" key="4">
    <source>
        <dbReference type="ARBA" id="ARBA00022525"/>
    </source>
</evidence>
<feature type="compositionally biased region" description="Low complexity" evidence="6">
    <location>
        <begin position="294"/>
        <end position="317"/>
    </location>
</feature>
<organism evidence="8 9">
    <name type="scientific">Macrostomum lignano</name>
    <dbReference type="NCBI Taxonomy" id="282301"/>
    <lineage>
        <taxon>Eukaryota</taxon>
        <taxon>Metazoa</taxon>
        <taxon>Spiralia</taxon>
        <taxon>Lophotrochozoa</taxon>
        <taxon>Platyhelminthes</taxon>
        <taxon>Rhabditophora</taxon>
        <taxon>Macrostomorpha</taxon>
        <taxon>Macrostomida</taxon>
        <taxon>Macrostomidae</taxon>
        <taxon>Macrostomum</taxon>
    </lineage>
</organism>
<protein>
    <recommendedName>
        <fullName evidence="10">Noggin</fullName>
    </recommendedName>
</protein>
<keyword evidence="3" id="KW-0217">Developmental protein</keyword>
<dbReference type="EMBL" id="NIVC01002815">
    <property type="protein sequence ID" value="PAA55051.1"/>
    <property type="molecule type" value="Genomic_DNA"/>
</dbReference>
<reference evidence="8 9" key="1">
    <citation type="submission" date="2017-06" db="EMBL/GenBank/DDBJ databases">
        <title>A platform for efficient transgenesis in Macrostomum lignano, a flatworm model organism for stem cell research.</title>
        <authorList>
            <person name="Berezikov E."/>
        </authorList>
    </citation>
    <scope>NUCLEOTIDE SEQUENCE [LARGE SCALE GENOMIC DNA]</scope>
    <source>
        <strain evidence="8">DV1</strain>
        <tissue evidence="8">Whole organism</tissue>
    </source>
</reference>
<evidence type="ECO:0000313" key="9">
    <source>
        <dbReference type="Proteomes" id="UP000215902"/>
    </source>
</evidence>
<comment type="similarity">
    <text evidence="2">Belongs to the noggin family.</text>
</comment>
<comment type="caution">
    <text evidence="8">The sequence shown here is derived from an EMBL/GenBank/DDBJ whole genome shotgun (WGS) entry which is preliminary data.</text>
</comment>
<dbReference type="Gene3D" id="1.10.287.520">
    <property type="entry name" value="Helix hairpin bin"/>
    <property type="match status" value="1"/>
</dbReference>
<evidence type="ECO:0000256" key="2">
    <source>
        <dbReference type="ARBA" id="ARBA00007480"/>
    </source>
</evidence>
<dbReference type="PANTHER" id="PTHR10494">
    <property type="entry name" value="BONE MORPHOGENETIC PROTEIN INHIBITOR, NOGGIN"/>
    <property type="match status" value="1"/>
</dbReference>
<feature type="chain" id="PRO_5012424588" description="Noggin" evidence="7">
    <location>
        <begin position="30"/>
        <end position="373"/>
    </location>
</feature>
<dbReference type="GO" id="GO:0030514">
    <property type="term" value="P:negative regulation of BMP signaling pathway"/>
    <property type="evidence" value="ECO:0007669"/>
    <property type="project" value="InterPro"/>
</dbReference>
<dbReference type="PANTHER" id="PTHR10494:SF6">
    <property type="entry name" value="NOGGIN"/>
    <property type="match status" value="1"/>
</dbReference>
<feature type="region of interest" description="Disordered" evidence="6">
    <location>
        <begin position="117"/>
        <end position="147"/>
    </location>
</feature>
<dbReference type="GO" id="GO:0009953">
    <property type="term" value="P:dorsal/ventral pattern formation"/>
    <property type="evidence" value="ECO:0007669"/>
    <property type="project" value="TreeGrafter"/>
</dbReference>
<dbReference type="OrthoDB" id="5950649at2759"/>
<dbReference type="InterPro" id="IPR008717">
    <property type="entry name" value="Noggin"/>
</dbReference>
<accession>A0A267E0H9</accession>
<keyword evidence="4" id="KW-0964">Secreted</keyword>
<keyword evidence="5 7" id="KW-0732">Signal</keyword>
<dbReference type="InterPro" id="IPR029034">
    <property type="entry name" value="Cystine-knot_cytokine"/>
</dbReference>
<dbReference type="AlphaFoldDB" id="A0A267E0H9"/>
<proteinExistence type="inferred from homology"/>
<dbReference type="GO" id="GO:0045596">
    <property type="term" value="P:negative regulation of cell differentiation"/>
    <property type="evidence" value="ECO:0007669"/>
    <property type="project" value="InterPro"/>
</dbReference>
<comment type="subcellular location">
    <subcellularLocation>
        <location evidence="1">Secreted</location>
    </subcellularLocation>
</comment>
<evidence type="ECO:0008006" key="10">
    <source>
        <dbReference type="Google" id="ProtNLM"/>
    </source>
</evidence>
<evidence type="ECO:0000256" key="5">
    <source>
        <dbReference type="ARBA" id="ARBA00022729"/>
    </source>
</evidence>
<evidence type="ECO:0000313" key="8">
    <source>
        <dbReference type="EMBL" id="PAA55051.1"/>
    </source>
</evidence>
<dbReference type="GO" id="GO:0005615">
    <property type="term" value="C:extracellular space"/>
    <property type="evidence" value="ECO:0007669"/>
    <property type="project" value="TreeGrafter"/>
</dbReference>
<gene>
    <name evidence="8" type="ORF">BOX15_Mlig031118g1</name>
</gene>
<evidence type="ECO:0000256" key="3">
    <source>
        <dbReference type="ARBA" id="ARBA00022473"/>
    </source>
</evidence>
<feature type="compositionally biased region" description="Polar residues" evidence="6">
    <location>
        <begin position="127"/>
        <end position="146"/>
    </location>
</feature>
<dbReference type="SUPFAM" id="SSF57501">
    <property type="entry name" value="Cystine-knot cytokines"/>
    <property type="match status" value="1"/>
</dbReference>
<feature type="signal peptide" evidence="7">
    <location>
        <begin position="1"/>
        <end position="29"/>
    </location>
</feature>
<dbReference type="Proteomes" id="UP000215902">
    <property type="component" value="Unassembled WGS sequence"/>
</dbReference>
<feature type="compositionally biased region" description="Basic residues" evidence="6">
    <location>
        <begin position="257"/>
        <end position="290"/>
    </location>
</feature>
<evidence type="ECO:0000256" key="1">
    <source>
        <dbReference type="ARBA" id="ARBA00004613"/>
    </source>
</evidence>
<evidence type="ECO:0000256" key="7">
    <source>
        <dbReference type="SAM" id="SignalP"/>
    </source>
</evidence>
<dbReference type="Gene3D" id="2.10.90.10">
    <property type="entry name" value="Cystine-knot cytokines"/>
    <property type="match status" value="1"/>
</dbReference>
<feature type="compositionally biased region" description="Basic residues" evidence="6">
    <location>
        <begin position="326"/>
        <end position="335"/>
    </location>
</feature>